<dbReference type="SUPFAM" id="SSF69349">
    <property type="entry name" value="Phage fibre proteins"/>
    <property type="match status" value="2"/>
</dbReference>
<dbReference type="SUPFAM" id="SSF69279">
    <property type="entry name" value="Phage tail proteins"/>
    <property type="match status" value="2"/>
</dbReference>
<dbReference type="InterPro" id="IPR037026">
    <property type="entry name" value="Vgr_OB-fold_dom_sf"/>
</dbReference>
<feature type="domain" description="Gp5/Type VI secretion system Vgr protein OB-fold" evidence="3">
    <location>
        <begin position="400"/>
        <end position="467"/>
    </location>
</feature>
<reference evidence="5" key="1">
    <citation type="submission" date="2021-12" db="EMBL/GenBank/DDBJ databases">
        <title>Discovery of the Pendulisporaceae a myxobacterial family with distinct sporulation behavior and unique specialized metabolism.</title>
        <authorList>
            <person name="Garcia R."/>
            <person name="Popoff A."/>
            <person name="Bader C.D."/>
            <person name="Loehr J."/>
            <person name="Walesch S."/>
            <person name="Walt C."/>
            <person name="Boldt J."/>
            <person name="Bunk B."/>
            <person name="Haeckl F.J.F.P.J."/>
            <person name="Gunesch A.P."/>
            <person name="Birkelbach J."/>
            <person name="Nuebel U."/>
            <person name="Pietschmann T."/>
            <person name="Bach T."/>
            <person name="Mueller R."/>
        </authorList>
    </citation>
    <scope>NUCLEOTIDE SEQUENCE</scope>
    <source>
        <strain evidence="5">MSr11367</strain>
    </source>
</reference>
<dbReference type="NCBIfam" id="TIGR03361">
    <property type="entry name" value="VI_Rhs_Vgr"/>
    <property type="match status" value="1"/>
</dbReference>
<gene>
    <name evidence="5" type="primary">vgrG</name>
    <name evidence="5" type="ORF">LVJ94_27880</name>
</gene>
<dbReference type="Pfam" id="PF04717">
    <property type="entry name" value="Phage_base_V"/>
    <property type="match status" value="1"/>
</dbReference>
<sequence>MPSLAGHYDDLRCRLLIADVEESILSVASFEGHERLSSLFSYTIAVITEREDVQDLEMALGRDASFTVARGGTTELIVHGIVTEILPDGAYVGDNRASTTVVIEPHLASLRYSGGYRIFQQMTVEQIIREIVRSEGIQTAWHVYPPLPTHEYTVQADETDLEFLARLAAHEGLHYYFDRTPDTTVVVFTNRRDGFTELANDADIDFHHDSGAVSGEHVCTIQRAQRVRTGAIEHRDYDFRAPSTRLQGRAEVDPNTGHARRERRAYAAGFRDLHHLAERRAQLRLAQERSDAFTVTGTASMLRFIPGKTFTLHGHRDGAFNRKLLLTQVSVAGKVHGLLSLPTHGSGLGGPVAGKASEELTAFEAVPADVTIHPPHLPKPRSRLESARVVGPTNGDPFVDEYGRIKVQFHWDRDGKNDENSSCWIRMMTPVANFDEGFWQAHKVGSEVLVDFIDGDIDRPVVIGAVYNGVDTQPYKMPVDVANSTWKTKSVPGGGGFNEITQDNHTGQEKIYIHAQKNMDITVQDAHTESIGSNKTSTVGANQTSTIGANKTATVGANDTTTVGANQTHSAGANQSFSAGADQSHSAGANQSLSAAVDQTHSAGAKQSLSSGADQSISSGANQTVSVTANQTINVTGNRTKTVQGSDASTVTGSLTQIATGNIVSSTSADLTLRAANITIDGESNITLKVGGVTLTISAAGISASGPKVSLDGGGATVTLAGDAHMNASGEAKVTGSTVKLNS</sequence>
<accession>A0ABZ2KWS7</accession>
<proteinExistence type="inferred from homology"/>
<dbReference type="Pfam" id="PF22178">
    <property type="entry name" value="Gp5_trimer_C"/>
    <property type="match status" value="1"/>
</dbReference>
<dbReference type="Gene3D" id="2.40.50.230">
    <property type="entry name" value="Gp5 N-terminal domain"/>
    <property type="match status" value="1"/>
</dbReference>
<protein>
    <submittedName>
        <fullName evidence="5">Type VI secretion system tip protein VgrG</fullName>
    </submittedName>
</protein>
<dbReference type="Proteomes" id="UP001374803">
    <property type="component" value="Chromosome"/>
</dbReference>
<dbReference type="Gene3D" id="2.30.110.50">
    <property type="match status" value="1"/>
</dbReference>
<dbReference type="InterPro" id="IPR017847">
    <property type="entry name" value="T6SS_RhsGE_Vgr_subset"/>
</dbReference>
<dbReference type="SUPFAM" id="SSF69255">
    <property type="entry name" value="gp5 N-terminal domain-like"/>
    <property type="match status" value="1"/>
</dbReference>
<dbReference type="EMBL" id="CP089983">
    <property type="protein sequence ID" value="WXB00732.1"/>
    <property type="molecule type" value="Genomic_DNA"/>
</dbReference>
<evidence type="ECO:0000313" key="6">
    <source>
        <dbReference type="Proteomes" id="UP001374803"/>
    </source>
</evidence>
<feature type="domain" description="Gp5/Type VI secretion system Vgr C-terminal trimerisation" evidence="4">
    <location>
        <begin position="484"/>
        <end position="593"/>
    </location>
</feature>
<organism evidence="5 6">
    <name type="scientific">Pendulispora rubella</name>
    <dbReference type="NCBI Taxonomy" id="2741070"/>
    <lineage>
        <taxon>Bacteria</taxon>
        <taxon>Pseudomonadati</taxon>
        <taxon>Myxococcota</taxon>
        <taxon>Myxococcia</taxon>
        <taxon>Myxococcales</taxon>
        <taxon>Sorangiineae</taxon>
        <taxon>Pendulisporaceae</taxon>
        <taxon>Pendulispora</taxon>
    </lineage>
</organism>
<keyword evidence="6" id="KW-1185">Reference proteome</keyword>
<feature type="region of interest" description="Disordered" evidence="2">
    <location>
        <begin position="560"/>
        <end position="620"/>
    </location>
</feature>
<dbReference type="RefSeq" id="WP_394830333.1">
    <property type="nucleotide sequence ID" value="NZ_CP089929.1"/>
</dbReference>
<dbReference type="Gene3D" id="3.55.50.10">
    <property type="entry name" value="Baseplate protein-like domains"/>
    <property type="match status" value="1"/>
</dbReference>
<dbReference type="Pfam" id="PF05954">
    <property type="entry name" value="Phage_GPD"/>
    <property type="match status" value="1"/>
</dbReference>
<dbReference type="InterPro" id="IPR054030">
    <property type="entry name" value="Gp5_Vgr_C"/>
</dbReference>
<comment type="similarity">
    <text evidence="1">Belongs to the VgrG protein family.</text>
</comment>
<dbReference type="InterPro" id="IPR006531">
    <property type="entry name" value="Gp5/Vgr_OB"/>
</dbReference>
<dbReference type="InterPro" id="IPR006533">
    <property type="entry name" value="T6SS_Vgr_RhsGE"/>
</dbReference>
<dbReference type="NCBIfam" id="TIGR01646">
    <property type="entry name" value="vgr_GE"/>
    <property type="match status" value="1"/>
</dbReference>
<evidence type="ECO:0000259" key="3">
    <source>
        <dbReference type="Pfam" id="PF04717"/>
    </source>
</evidence>
<evidence type="ECO:0000259" key="4">
    <source>
        <dbReference type="Pfam" id="PF22178"/>
    </source>
</evidence>
<dbReference type="Gene3D" id="4.10.220.110">
    <property type="match status" value="1"/>
</dbReference>
<evidence type="ECO:0000313" key="5">
    <source>
        <dbReference type="EMBL" id="WXB00732.1"/>
    </source>
</evidence>
<evidence type="ECO:0000256" key="2">
    <source>
        <dbReference type="SAM" id="MobiDB-lite"/>
    </source>
</evidence>
<name>A0ABZ2KWS7_9BACT</name>
<evidence type="ECO:0000256" key="1">
    <source>
        <dbReference type="ARBA" id="ARBA00005558"/>
    </source>
</evidence>